<name>A0AAV8YHJ5_9CUCU</name>
<reference evidence="1" key="1">
    <citation type="journal article" date="2023" name="Insect Mol. Biol.">
        <title>Genome sequencing provides insights into the evolution of gene families encoding plant cell wall-degrading enzymes in longhorned beetles.</title>
        <authorList>
            <person name="Shin N.R."/>
            <person name="Okamura Y."/>
            <person name="Kirsch R."/>
            <person name="Pauchet Y."/>
        </authorList>
    </citation>
    <scope>NUCLEOTIDE SEQUENCE</scope>
    <source>
        <strain evidence="1">AMC_N1</strain>
    </source>
</reference>
<comment type="caution">
    <text evidence="1">The sequence shown here is derived from an EMBL/GenBank/DDBJ whole genome shotgun (WGS) entry which is preliminary data.</text>
</comment>
<organism evidence="1 2">
    <name type="scientific">Aromia moschata</name>
    <dbReference type="NCBI Taxonomy" id="1265417"/>
    <lineage>
        <taxon>Eukaryota</taxon>
        <taxon>Metazoa</taxon>
        <taxon>Ecdysozoa</taxon>
        <taxon>Arthropoda</taxon>
        <taxon>Hexapoda</taxon>
        <taxon>Insecta</taxon>
        <taxon>Pterygota</taxon>
        <taxon>Neoptera</taxon>
        <taxon>Endopterygota</taxon>
        <taxon>Coleoptera</taxon>
        <taxon>Polyphaga</taxon>
        <taxon>Cucujiformia</taxon>
        <taxon>Chrysomeloidea</taxon>
        <taxon>Cerambycidae</taxon>
        <taxon>Cerambycinae</taxon>
        <taxon>Callichromatini</taxon>
        <taxon>Aromia</taxon>
    </lineage>
</organism>
<keyword evidence="2" id="KW-1185">Reference proteome</keyword>
<dbReference type="AlphaFoldDB" id="A0AAV8YHJ5"/>
<proteinExistence type="predicted"/>
<gene>
    <name evidence="1" type="ORF">NQ318_003718</name>
</gene>
<evidence type="ECO:0000313" key="2">
    <source>
        <dbReference type="Proteomes" id="UP001162162"/>
    </source>
</evidence>
<protein>
    <submittedName>
        <fullName evidence="1">Uncharacterized protein</fullName>
    </submittedName>
</protein>
<dbReference type="Proteomes" id="UP001162162">
    <property type="component" value="Unassembled WGS sequence"/>
</dbReference>
<sequence length="61" mass="7280">MNLFGHRGSPNLNPSGFLCMFIRDKLLFFRSCGRKYNKPRIHLKIIETFCLTFIMLMRIIE</sequence>
<dbReference type="EMBL" id="JAPWTK010000101">
    <property type="protein sequence ID" value="KAJ8950439.1"/>
    <property type="molecule type" value="Genomic_DNA"/>
</dbReference>
<evidence type="ECO:0000313" key="1">
    <source>
        <dbReference type="EMBL" id="KAJ8950439.1"/>
    </source>
</evidence>
<accession>A0AAV8YHJ5</accession>